<dbReference type="Pfam" id="PF06949">
    <property type="entry name" value="DUF1292"/>
    <property type="match status" value="1"/>
</dbReference>
<evidence type="ECO:0000313" key="1">
    <source>
        <dbReference type="EMBL" id="SDL53164.1"/>
    </source>
</evidence>
<evidence type="ECO:0000313" key="2">
    <source>
        <dbReference type="Proteomes" id="UP000214880"/>
    </source>
</evidence>
<dbReference type="RefSeq" id="WP_092067277.1">
    <property type="nucleotide sequence ID" value="NZ_FNHB01000001.1"/>
</dbReference>
<gene>
    <name evidence="1" type="ORF">SAMN04488502_101134</name>
</gene>
<organism evidence="1 2">
    <name type="scientific">Dendrosporobacter quercicolus</name>
    <dbReference type="NCBI Taxonomy" id="146817"/>
    <lineage>
        <taxon>Bacteria</taxon>
        <taxon>Bacillati</taxon>
        <taxon>Bacillota</taxon>
        <taxon>Negativicutes</taxon>
        <taxon>Selenomonadales</taxon>
        <taxon>Sporomusaceae</taxon>
        <taxon>Dendrosporobacter</taxon>
    </lineage>
</organism>
<dbReference type="OrthoDB" id="1624575at2"/>
<protein>
    <submittedName>
        <fullName evidence="1">Uncharacterized protein</fullName>
    </submittedName>
</protein>
<sequence>MADNEKDNIEELDEDLVVVMTDEEGNEYYYREELIIPIGEKRYAILVSIDDADCDCGCEASHEEDVYIARIDVDESGEEVYVDPTDEEFEQVREAYEELIEEEDEAE</sequence>
<accession>A0A1G9KUC9</accession>
<dbReference type="InterPro" id="IPR009711">
    <property type="entry name" value="UPF0473"/>
</dbReference>
<reference evidence="1 2" key="1">
    <citation type="submission" date="2016-10" db="EMBL/GenBank/DDBJ databases">
        <authorList>
            <person name="de Groot N.N."/>
        </authorList>
    </citation>
    <scope>NUCLEOTIDE SEQUENCE [LARGE SCALE GENOMIC DNA]</scope>
    <source>
        <strain evidence="1 2">DSM 1736</strain>
    </source>
</reference>
<dbReference type="Proteomes" id="UP000214880">
    <property type="component" value="Unassembled WGS sequence"/>
</dbReference>
<proteinExistence type="predicted"/>
<dbReference type="EMBL" id="FNHB01000001">
    <property type="protein sequence ID" value="SDL53164.1"/>
    <property type="molecule type" value="Genomic_DNA"/>
</dbReference>
<keyword evidence="2" id="KW-1185">Reference proteome</keyword>
<dbReference type="STRING" id="146817.SAMN04488502_101134"/>
<dbReference type="AlphaFoldDB" id="A0A1G9KUC9"/>
<name>A0A1G9KUC9_9FIRM</name>